<evidence type="ECO:0000256" key="2">
    <source>
        <dbReference type="SAM" id="SignalP"/>
    </source>
</evidence>
<dbReference type="Gramene" id="Zm00001eb000630_T002">
    <property type="protein sequence ID" value="Zm00001eb000630_P002"/>
    <property type="gene ID" value="Zm00001eb000630"/>
</dbReference>
<dbReference type="SMART" id="SM01271">
    <property type="entry name" value="LSM14"/>
    <property type="match status" value="1"/>
</dbReference>
<dbReference type="PRINTS" id="PR01217">
    <property type="entry name" value="PRICHEXTENSN"/>
</dbReference>
<dbReference type="InterPro" id="IPR010920">
    <property type="entry name" value="LSM_dom_sf"/>
</dbReference>
<dbReference type="SUPFAM" id="SSF50182">
    <property type="entry name" value="Sm-like ribonucleoproteins"/>
    <property type="match status" value="1"/>
</dbReference>
<feature type="compositionally biased region" description="Polar residues" evidence="1">
    <location>
        <begin position="371"/>
        <end position="401"/>
    </location>
</feature>
<protein>
    <recommendedName>
        <fullName evidence="3">Lsm14-like N-terminal domain-containing protein</fullName>
    </recommendedName>
</protein>
<evidence type="ECO:0000259" key="3">
    <source>
        <dbReference type="SMART" id="SM01271"/>
    </source>
</evidence>
<dbReference type="EnsemblPlants" id="Zm00001eb000630_T002">
    <property type="protein sequence ID" value="Zm00001eb000630_P002"/>
    <property type="gene ID" value="Zm00001eb000630"/>
</dbReference>
<feature type="region of interest" description="Disordered" evidence="1">
    <location>
        <begin position="88"/>
        <end position="198"/>
    </location>
</feature>
<reference evidence="4" key="2">
    <citation type="submission" date="2019-07" db="EMBL/GenBank/DDBJ databases">
        <authorList>
            <person name="Seetharam A."/>
            <person name="Woodhouse M."/>
            <person name="Cannon E."/>
        </authorList>
    </citation>
    <scope>NUCLEOTIDE SEQUENCE [LARGE SCALE GENOMIC DNA]</scope>
    <source>
        <strain evidence="4">cv. B73</strain>
    </source>
</reference>
<reference evidence="4" key="3">
    <citation type="submission" date="2021-05" db="UniProtKB">
        <authorList>
            <consortium name="EnsemblPlants"/>
        </authorList>
    </citation>
    <scope>IDENTIFICATION</scope>
    <source>
        <strain evidence="4">cv. B73</strain>
    </source>
</reference>
<dbReference type="AlphaFoldDB" id="A0A804LC27"/>
<dbReference type="PANTHER" id="PTHR13586">
    <property type="entry name" value="SCD6 PROTEIN-RELATED"/>
    <property type="match status" value="1"/>
</dbReference>
<dbReference type="InterPro" id="IPR025609">
    <property type="entry name" value="Lsm14-like_N"/>
</dbReference>
<organism evidence="4 5">
    <name type="scientific">Zea mays</name>
    <name type="common">Maize</name>
    <dbReference type="NCBI Taxonomy" id="4577"/>
    <lineage>
        <taxon>Eukaryota</taxon>
        <taxon>Viridiplantae</taxon>
        <taxon>Streptophyta</taxon>
        <taxon>Embryophyta</taxon>
        <taxon>Tracheophyta</taxon>
        <taxon>Spermatophyta</taxon>
        <taxon>Magnoliopsida</taxon>
        <taxon>Liliopsida</taxon>
        <taxon>Poales</taxon>
        <taxon>Poaceae</taxon>
        <taxon>PACMAD clade</taxon>
        <taxon>Panicoideae</taxon>
        <taxon>Andropogonodae</taxon>
        <taxon>Andropogoneae</taxon>
        <taxon>Tripsacinae</taxon>
        <taxon>Zea</taxon>
    </lineage>
</organism>
<feature type="region of interest" description="Disordered" evidence="1">
    <location>
        <begin position="358"/>
        <end position="401"/>
    </location>
</feature>
<gene>
    <name evidence="4" type="primary">LOC103630653</name>
</gene>
<sequence>MDNNVFLVTCLVGHVLLLQACSSGVSEFCYIARASTKPHCAPARARLPPCIPPARVFLPCISPASTPPPTPLPPARVFLPCIPPATRRQMAGSADAPPPTPPSTSPPGTPPHTKPRPLPSPSALMAEMAGSADALPPTPSPSSPPGIPPHTKPRPLPSSSPSTAPSWKARYADAPHSLPGSDDNHDAPSLPQSTAIKRMDRVRSFGTEGRKKDGVQIPASDKVYEYILFWGTDIKSSPPQPSPPQAASLHNDPAIIQSHYSQPASTSSSLPSTGGAVLPDFSSQAVQYGLQRPNFQSNLPLYQPGNTPWGSLVAPPAGNAPWGSSVAPPAGNASTLLVPSMYWQGYYAPSSGLPHHLQPPPLLHPTPGLSVPQNLQYPGLNPSLQSGPQKLSELQPSLMQH</sequence>
<feature type="chain" id="PRO_5032631953" description="Lsm14-like N-terminal domain-containing protein" evidence="2">
    <location>
        <begin position="23"/>
        <end position="401"/>
    </location>
</feature>
<evidence type="ECO:0000313" key="4">
    <source>
        <dbReference type="EnsemblPlants" id="Zm00001eb000630_P002"/>
    </source>
</evidence>
<name>A0A804LC27_MAIZE</name>
<keyword evidence="2" id="KW-0732">Signal</keyword>
<dbReference type="PANTHER" id="PTHR13586:SF12">
    <property type="entry name" value="OS01G0111200 PROTEIN"/>
    <property type="match status" value="1"/>
</dbReference>
<feature type="compositionally biased region" description="Pro residues" evidence="1">
    <location>
        <begin position="136"/>
        <end position="158"/>
    </location>
</feature>
<feature type="signal peptide" evidence="2">
    <location>
        <begin position="1"/>
        <end position="22"/>
    </location>
</feature>
<accession>A0A804LC27</accession>
<evidence type="ECO:0000313" key="5">
    <source>
        <dbReference type="Proteomes" id="UP000007305"/>
    </source>
</evidence>
<feature type="compositionally biased region" description="Pro residues" evidence="1">
    <location>
        <begin position="96"/>
        <end position="120"/>
    </location>
</feature>
<reference evidence="5" key="1">
    <citation type="submission" date="2015-12" db="EMBL/GenBank/DDBJ databases">
        <title>Update maize B73 reference genome by single molecule sequencing technologies.</title>
        <authorList>
            <consortium name="Maize Genome Sequencing Project"/>
            <person name="Ware D."/>
        </authorList>
    </citation>
    <scope>NUCLEOTIDE SEQUENCE [LARGE SCALE GENOMIC DNA]</scope>
    <source>
        <strain evidence="5">cv. B73</strain>
    </source>
</reference>
<evidence type="ECO:0000256" key="1">
    <source>
        <dbReference type="SAM" id="MobiDB-lite"/>
    </source>
</evidence>
<dbReference type="Proteomes" id="UP000007305">
    <property type="component" value="Chromosome 1"/>
</dbReference>
<proteinExistence type="predicted"/>
<dbReference type="Pfam" id="PF12701">
    <property type="entry name" value="LSM14"/>
    <property type="match status" value="1"/>
</dbReference>
<dbReference type="InParanoid" id="A0A804LC27"/>
<dbReference type="Gene3D" id="2.30.30.100">
    <property type="match status" value="1"/>
</dbReference>
<feature type="domain" description="Lsm14-like N-terminal" evidence="3">
    <location>
        <begin position="1"/>
        <end position="260"/>
    </location>
</feature>
<keyword evidence="5" id="KW-1185">Reference proteome</keyword>